<dbReference type="InterPro" id="IPR010982">
    <property type="entry name" value="Lambda_DNA-bd_dom_sf"/>
</dbReference>
<sequence length="99" mass="10865">MAKELDASEEDSLALSFGRRLATLREAAGLEGTELGRRVGMSQAHVWRLEAGRAVPNLRTMARLAVALDVTLASLVEEVDCSGVELRNRGYVRRDPLED</sequence>
<evidence type="ECO:0000313" key="3">
    <source>
        <dbReference type="EMBL" id="QFI61877.1"/>
    </source>
</evidence>
<gene>
    <name evidence="3" type="ORF">D0Y83_00205</name>
</gene>
<dbReference type="CDD" id="cd00093">
    <property type="entry name" value="HTH_XRE"/>
    <property type="match status" value="1"/>
</dbReference>
<dbReference type="PANTHER" id="PTHR46797:SF1">
    <property type="entry name" value="METHYLPHOSPHONATE SYNTHASE"/>
    <property type="match status" value="1"/>
</dbReference>
<accession>A0A5P6N798</accession>
<dbReference type="PROSITE" id="PS50943">
    <property type="entry name" value="HTH_CROC1"/>
    <property type="match status" value="1"/>
</dbReference>
<protein>
    <submittedName>
        <fullName evidence="3">XRE family transcriptional regulator</fullName>
    </submittedName>
</protein>
<reference evidence="4" key="1">
    <citation type="submission" date="2018-09" db="EMBL/GenBank/DDBJ databases">
        <title>Nocardia yunnanensis sp. nov., an actinomycete isolated from a soil sample.</title>
        <authorList>
            <person name="Zhang J."/>
        </authorList>
    </citation>
    <scope>NUCLEOTIDE SEQUENCE [LARGE SCALE GENOMIC DNA]</scope>
    <source>
        <strain evidence="4">21-3</strain>
    </source>
</reference>
<name>A0A5P6N798_9SPHN</name>
<dbReference type="Proteomes" id="UP000325385">
    <property type="component" value="Chromosome"/>
</dbReference>
<dbReference type="Pfam" id="PF13560">
    <property type="entry name" value="HTH_31"/>
    <property type="match status" value="1"/>
</dbReference>
<dbReference type="AlphaFoldDB" id="A0A5P6N798"/>
<dbReference type="GO" id="GO:0003700">
    <property type="term" value="F:DNA-binding transcription factor activity"/>
    <property type="evidence" value="ECO:0007669"/>
    <property type="project" value="TreeGrafter"/>
</dbReference>
<dbReference type="InterPro" id="IPR001387">
    <property type="entry name" value="Cro/C1-type_HTH"/>
</dbReference>
<evidence type="ECO:0000313" key="4">
    <source>
        <dbReference type="Proteomes" id="UP000325385"/>
    </source>
</evidence>
<evidence type="ECO:0000259" key="2">
    <source>
        <dbReference type="PROSITE" id="PS50943"/>
    </source>
</evidence>
<dbReference type="PANTHER" id="PTHR46797">
    <property type="entry name" value="HTH-TYPE TRANSCRIPTIONAL REGULATOR"/>
    <property type="match status" value="1"/>
</dbReference>
<dbReference type="RefSeq" id="WP_151884668.1">
    <property type="nucleotide sequence ID" value="NZ_CP032228.1"/>
</dbReference>
<keyword evidence="1" id="KW-0238">DNA-binding</keyword>
<dbReference type="SMART" id="SM00530">
    <property type="entry name" value="HTH_XRE"/>
    <property type="match status" value="1"/>
</dbReference>
<evidence type="ECO:0000256" key="1">
    <source>
        <dbReference type="ARBA" id="ARBA00023125"/>
    </source>
</evidence>
<dbReference type="GO" id="GO:0005829">
    <property type="term" value="C:cytosol"/>
    <property type="evidence" value="ECO:0007669"/>
    <property type="project" value="TreeGrafter"/>
</dbReference>
<dbReference type="GeneID" id="69695703"/>
<dbReference type="GO" id="GO:0003677">
    <property type="term" value="F:DNA binding"/>
    <property type="evidence" value="ECO:0007669"/>
    <property type="project" value="UniProtKB-KW"/>
</dbReference>
<dbReference type="EMBL" id="CP032228">
    <property type="protein sequence ID" value="QFI61877.1"/>
    <property type="molecule type" value="Genomic_DNA"/>
</dbReference>
<organism evidence="3 4">
    <name type="scientific">Qipengyuania flava</name>
    <dbReference type="NCBI Taxonomy" id="192812"/>
    <lineage>
        <taxon>Bacteria</taxon>
        <taxon>Pseudomonadati</taxon>
        <taxon>Pseudomonadota</taxon>
        <taxon>Alphaproteobacteria</taxon>
        <taxon>Sphingomonadales</taxon>
        <taxon>Erythrobacteraceae</taxon>
        <taxon>Qipengyuania</taxon>
    </lineage>
</organism>
<proteinExistence type="predicted"/>
<dbReference type="SUPFAM" id="SSF47413">
    <property type="entry name" value="lambda repressor-like DNA-binding domains"/>
    <property type="match status" value="1"/>
</dbReference>
<dbReference type="Gene3D" id="1.10.260.40">
    <property type="entry name" value="lambda repressor-like DNA-binding domains"/>
    <property type="match status" value="1"/>
</dbReference>
<dbReference type="InterPro" id="IPR050807">
    <property type="entry name" value="TransReg_Diox_bact_type"/>
</dbReference>
<feature type="domain" description="HTH cro/C1-type" evidence="2">
    <location>
        <begin position="21"/>
        <end position="75"/>
    </location>
</feature>